<accession>A0A1F5MG36</accession>
<proteinExistence type="predicted"/>
<protein>
    <submittedName>
        <fullName evidence="2">Uncharacterized protein</fullName>
    </submittedName>
</protein>
<feature type="transmembrane region" description="Helical" evidence="1">
    <location>
        <begin position="154"/>
        <end position="170"/>
    </location>
</feature>
<keyword evidence="1" id="KW-0812">Transmembrane</keyword>
<feature type="transmembrane region" description="Helical" evidence="1">
    <location>
        <begin position="104"/>
        <end position="122"/>
    </location>
</feature>
<evidence type="ECO:0000313" key="2">
    <source>
        <dbReference type="EMBL" id="OGE64331.1"/>
    </source>
</evidence>
<feature type="transmembrane region" description="Helical" evidence="1">
    <location>
        <begin position="222"/>
        <end position="242"/>
    </location>
</feature>
<feature type="transmembrane region" description="Helical" evidence="1">
    <location>
        <begin position="182"/>
        <end position="210"/>
    </location>
</feature>
<dbReference type="AlphaFoldDB" id="A0A1F5MG36"/>
<organism evidence="2 3">
    <name type="scientific">Candidatus Daviesbacteria bacterium RIFCSPLOWO2_02_FULL_36_8</name>
    <dbReference type="NCBI Taxonomy" id="1797793"/>
    <lineage>
        <taxon>Bacteria</taxon>
        <taxon>Candidatus Daviesiibacteriota</taxon>
    </lineage>
</organism>
<reference evidence="2 3" key="1">
    <citation type="journal article" date="2016" name="Nat. Commun.">
        <title>Thousands of microbial genomes shed light on interconnected biogeochemical processes in an aquifer system.</title>
        <authorList>
            <person name="Anantharaman K."/>
            <person name="Brown C.T."/>
            <person name="Hug L.A."/>
            <person name="Sharon I."/>
            <person name="Castelle C.J."/>
            <person name="Probst A.J."/>
            <person name="Thomas B.C."/>
            <person name="Singh A."/>
            <person name="Wilkins M.J."/>
            <person name="Karaoz U."/>
            <person name="Brodie E.L."/>
            <person name="Williams K.H."/>
            <person name="Hubbard S.S."/>
            <person name="Banfield J.F."/>
        </authorList>
    </citation>
    <scope>NUCLEOTIDE SEQUENCE [LARGE SCALE GENOMIC DNA]</scope>
</reference>
<keyword evidence="1" id="KW-0472">Membrane</keyword>
<keyword evidence="1" id="KW-1133">Transmembrane helix</keyword>
<feature type="transmembrane region" description="Helical" evidence="1">
    <location>
        <begin position="128"/>
        <end position="147"/>
    </location>
</feature>
<dbReference type="EMBL" id="MFDU01000021">
    <property type="protein sequence ID" value="OGE64331.1"/>
    <property type="molecule type" value="Genomic_DNA"/>
</dbReference>
<dbReference type="Proteomes" id="UP000183317">
    <property type="component" value="Unassembled WGS sequence"/>
</dbReference>
<name>A0A1F5MG36_9BACT</name>
<feature type="transmembrane region" description="Helical" evidence="1">
    <location>
        <begin position="351"/>
        <end position="369"/>
    </location>
</feature>
<feature type="transmembrane region" description="Helical" evidence="1">
    <location>
        <begin position="306"/>
        <end position="322"/>
    </location>
</feature>
<feature type="transmembrane region" description="Helical" evidence="1">
    <location>
        <begin position="280"/>
        <end position="299"/>
    </location>
</feature>
<feature type="transmembrane region" description="Helical" evidence="1">
    <location>
        <begin position="328"/>
        <end position="344"/>
    </location>
</feature>
<sequence length="376" mass="43108">MSKTLKDCLLLAFITLSITLLIWLPHILALPNFWGLSFKEGFSTIYRNFDGLEYVVIAKTFYNPSSIAGIPNSLNPNYYAAHFPGYAVLILLFAPILGYLKSMLFVSLLFTFLSTIVFYFLIKDFKLTYKPFFLSVLFLILPARWVIVHSVGSAEPMFIFFILSSIYFFLKFELQKKYSLLLLSALFGILAQITRPPGILLAAALGLYVLWTGYKKRSIAHILSYLPLLFIPLTLIGIFYLYSLTYGDFWAYFHSGDNIHLAFPPFQVFNKDQFWVGEGWLEDIVYIFMLGFLGGILLIKQKILPLGFFVLVYLAASTLVAHRDISRYTLPIFPFLLIAFEKVLVSKEFRIVLPIILLAIYLYSQNFILTNTAPTF</sequence>
<comment type="caution">
    <text evidence="2">The sequence shown here is derived from an EMBL/GenBank/DDBJ whole genome shotgun (WGS) entry which is preliminary data.</text>
</comment>
<evidence type="ECO:0000313" key="3">
    <source>
        <dbReference type="Proteomes" id="UP000183317"/>
    </source>
</evidence>
<gene>
    <name evidence="2" type="ORF">A3J13_01910</name>
</gene>
<evidence type="ECO:0000256" key="1">
    <source>
        <dbReference type="SAM" id="Phobius"/>
    </source>
</evidence>
<feature type="transmembrane region" description="Helical" evidence="1">
    <location>
        <begin position="78"/>
        <end position="97"/>
    </location>
</feature>